<dbReference type="RefSeq" id="WP_123630528.1">
    <property type="nucleotide sequence ID" value="NZ_AYKH01000008.1"/>
</dbReference>
<reference evidence="9 10" key="1">
    <citation type="submission" date="2013-10" db="EMBL/GenBank/DDBJ databases">
        <title>Salinisphaera orenii MK-B5 Genome Sequencing.</title>
        <authorList>
            <person name="Lai Q."/>
            <person name="Li C."/>
            <person name="Shao Z."/>
        </authorList>
    </citation>
    <scope>NUCLEOTIDE SEQUENCE [LARGE SCALE GENOMIC DNA]</scope>
    <source>
        <strain evidence="9 10">MK-B5</strain>
    </source>
</reference>
<comment type="subcellular location">
    <subcellularLocation>
        <location evidence="1">Cell inner membrane</location>
        <topology evidence="1">Multi-pass membrane protein</topology>
    </subcellularLocation>
</comment>
<feature type="transmembrane region" description="Helical" evidence="8">
    <location>
        <begin position="174"/>
        <end position="195"/>
    </location>
</feature>
<evidence type="ECO:0000256" key="8">
    <source>
        <dbReference type="SAM" id="Phobius"/>
    </source>
</evidence>
<evidence type="ECO:0000256" key="5">
    <source>
        <dbReference type="ARBA" id="ARBA00022692"/>
    </source>
</evidence>
<evidence type="ECO:0000313" key="10">
    <source>
        <dbReference type="Proteomes" id="UP000283993"/>
    </source>
</evidence>
<dbReference type="InterPro" id="IPR051800">
    <property type="entry name" value="PqiA-PqiB_transport"/>
</dbReference>
<dbReference type="PANTHER" id="PTHR30462">
    <property type="entry name" value="INTERMEMBRANE TRANSPORT PROTEIN PQIB-RELATED"/>
    <property type="match status" value="1"/>
</dbReference>
<evidence type="ECO:0000256" key="2">
    <source>
        <dbReference type="ARBA" id="ARBA00007555"/>
    </source>
</evidence>
<dbReference type="EMBL" id="AYKH01000008">
    <property type="protein sequence ID" value="ROO28672.1"/>
    <property type="molecule type" value="Genomic_DNA"/>
</dbReference>
<organism evidence="9 10">
    <name type="scientific">Salinisphaera orenii MK-B5</name>
    <dbReference type="NCBI Taxonomy" id="856730"/>
    <lineage>
        <taxon>Bacteria</taxon>
        <taxon>Pseudomonadati</taxon>
        <taxon>Pseudomonadota</taxon>
        <taxon>Gammaproteobacteria</taxon>
        <taxon>Salinisphaerales</taxon>
        <taxon>Salinisphaeraceae</taxon>
        <taxon>Salinisphaera</taxon>
    </lineage>
</organism>
<comment type="caution">
    <text evidence="9">The sequence shown here is derived from an EMBL/GenBank/DDBJ whole genome shotgun (WGS) entry which is preliminary data.</text>
</comment>
<dbReference type="Proteomes" id="UP000283993">
    <property type="component" value="Unassembled WGS sequence"/>
</dbReference>
<keyword evidence="3" id="KW-1003">Cell membrane</keyword>
<evidence type="ECO:0000313" key="9">
    <source>
        <dbReference type="EMBL" id="ROO28672.1"/>
    </source>
</evidence>
<feature type="transmembrane region" description="Helical" evidence="8">
    <location>
        <begin position="55"/>
        <end position="75"/>
    </location>
</feature>
<dbReference type="PANTHER" id="PTHR30462:SF3">
    <property type="entry name" value="INTERMEMBRANE TRANSPORT PROTEIN PQIA"/>
    <property type="match status" value="1"/>
</dbReference>
<keyword evidence="4" id="KW-0997">Cell inner membrane</keyword>
<dbReference type="GO" id="GO:0005886">
    <property type="term" value="C:plasma membrane"/>
    <property type="evidence" value="ECO:0007669"/>
    <property type="project" value="UniProtKB-SubCell"/>
</dbReference>
<evidence type="ECO:0000256" key="1">
    <source>
        <dbReference type="ARBA" id="ARBA00004429"/>
    </source>
</evidence>
<keyword evidence="5 8" id="KW-0812">Transmembrane</keyword>
<keyword evidence="7 8" id="KW-0472">Membrane</keyword>
<feature type="transmembrane region" description="Helical" evidence="8">
    <location>
        <begin position="309"/>
        <end position="335"/>
    </location>
</feature>
<dbReference type="Pfam" id="PF04403">
    <property type="entry name" value="PqiA"/>
    <property type="match status" value="2"/>
</dbReference>
<dbReference type="NCBIfam" id="TIGR00155">
    <property type="entry name" value="pqiA_fam"/>
    <property type="match status" value="1"/>
</dbReference>
<protein>
    <submittedName>
        <fullName evidence="9">Paraquat-inducible protein A</fullName>
    </submittedName>
</protein>
<feature type="transmembrane region" description="Helical" evidence="8">
    <location>
        <begin position="356"/>
        <end position="380"/>
    </location>
</feature>
<sequence>MSDFSRSASTRPALCRECDRVMHLPARAPGEAAHCPRCHHHVAGPAQRDMQRPMAWALASLVLLGLVFAFDFLSFSTRGVGHTMSFVDAAGAMLGYDYPSLAAILLATTVLLPGAYLAALLYIAAAAQSGARVPGALVLARMLRPMEPWMMADVFIVGVLVSLIKVVSLAEIEIGASFVAFCGYALCLLRTLMLIDWVTLWDALAPVPPLAPEVRAGRSGRRQGLVVCAGCDAPFHDNPHHRCPRCGRRHLSHGADRLQLTWALIVTAAILYIPANVYPIMAVTTLGSTDPQTIVGGVISLAAHGSWPIALVIFVASIVVPISKIAALAWLCRIAGRGGHADSRSQMRLYRLTEKIGRWSMIDVFVVAVLGALVQAGALMAIRPGAAALAFAAVVVVTMIAALTFDTRALWRDAPTGDR</sequence>
<gene>
    <name evidence="9" type="ORF">SAOR_05285</name>
</gene>
<keyword evidence="10" id="KW-1185">Reference proteome</keyword>
<dbReference type="InterPro" id="IPR007498">
    <property type="entry name" value="PqiA-like"/>
</dbReference>
<evidence type="ECO:0000256" key="7">
    <source>
        <dbReference type="ARBA" id="ARBA00023136"/>
    </source>
</evidence>
<feature type="transmembrane region" description="Helical" evidence="8">
    <location>
        <begin position="258"/>
        <end position="281"/>
    </location>
</feature>
<evidence type="ECO:0000256" key="3">
    <source>
        <dbReference type="ARBA" id="ARBA00022475"/>
    </source>
</evidence>
<evidence type="ECO:0000256" key="4">
    <source>
        <dbReference type="ARBA" id="ARBA00022519"/>
    </source>
</evidence>
<dbReference type="AlphaFoldDB" id="A0A423PSY9"/>
<proteinExistence type="inferred from homology"/>
<comment type="similarity">
    <text evidence="2">Belongs to the PqiA family.</text>
</comment>
<dbReference type="InterPro" id="IPR005219">
    <property type="entry name" value="PqiA-like_proteobact"/>
</dbReference>
<feature type="transmembrane region" description="Helical" evidence="8">
    <location>
        <begin position="386"/>
        <end position="405"/>
    </location>
</feature>
<evidence type="ECO:0000256" key="6">
    <source>
        <dbReference type="ARBA" id="ARBA00022989"/>
    </source>
</evidence>
<name>A0A423PSY9_9GAMM</name>
<keyword evidence="6 8" id="KW-1133">Transmembrane helix</keyword>
<feature type="transmembrane region" description="Helical" evidence="8">
    <location>
        <begin position="148"/>
        <end position="168"/>
    </location>
</feature>
<feature type="transmembrane region" description="Helical" evidence="8">
    <location>
        <begin position="101"/>
        <end position="127"/>
    </location>
</feature>
<accession>A0A423PSY9</accession>